<evidence type="ECO:0000256" key="1">
    <source>
        <dbReference type="SAM" id="MobiDB-lite"/>
    </source>
</evidence>
<feature type="non-terminal residue" evidence="2">
    <location>
        <position position="1"/>
    </location>
</feature>
<dbReference type="AlphaFoldDB" id="A0A2G1BNV5"/>
<evidence type="ECO:0000313" key="3">
    <source>
        <dbReference type="Proteomes" id="UP000222163"/>
    </source>
</evidence>
<sequence>LWSCEGALSVALAQKAEFGAWGALRACRESLVRGLHRSASLAMRRTSKGERAVPAAPVPMPRLPW</sequence>
<protein>
    <submittedName>
        <fullName evidence="2">Uncharacterized protein</fullName>
    </submittedName>
</protein>
<name>A0A2G1BNV5_9FLAO</name>
<proteinExistence type="predicted"/>
<accession>A0A2G1BNV5</accession>
<feature type="compositionally biased region" description="Pro residues" evidence="1">
    <location>
        <begin position="56"/>
        <end position="65"/>
    </location>
</feature>
<evidence type="ECO:0000313" key="2">
    <source>
        <dbReference type="EMBL" id="PHN95741.1"/>
    </source>
</evidence>
<organism evidence="2 3">
    <name type="scientific">Tenacibaculum discolor</name>
    <dbReference type="NCBI Taxonomy" id="361581"/>
    <lineage>
        <taxon>Bacteria</taxon>
        <taxon>Pseudomonadati</taxon>
        <taxon>Bacteroidota</taxon>
        <taxon>Flavobacteriia</taxon>
        <taxon>Flavobacteriales</taxon>
        <taxon>Flavobacteriaceae</taxon>
        <taxon>Tenacibaculum</taxon>
    </lineage>
</organism>
<reference evidence="2 3" key="1">
    <citation type="journal article" date="2016" name="Nat. Commun.">
        <title>Microbial interactions lead to rapid micro-scale successions on model marine particles.</title>
        <authorList>
            <person name="Datta M.S."/>
            <person name="Sliwerska E."/>
            <person name="Gore J."/>
            <person name="Polz M.F."/>
            <person name="Cordero O.X."/>
        </authorList>
    </citation>
    <scope>NUCLEOTIDE SEQUENCE [LARGE SCALE GENOMIC DNA]</scope>
    <source>
        <strain evidence="2 3">4G03</strain>
    </source>
</reference>
<gene>
    <name evidence="2" type="ORF">CSC81_18950</name>
</gene>
<feature type="region of interest" description="Disordered" evidence="1">
    <location>
        <begin position="46"/>
        <end position="65"/>
    </location>
</feature>
<comment type="caution">
    <text evidence="2">The sequence shown here is derived from an EMBL/GenBank/DDBJ whole genome shotgun (WGS) entry which is preliminary data.</text>
</comment>
<dbReference type="EMBL" id="PDUU01001139">
    <property type="protein sequence ID" value="PHN95741.1"/>
    <property type="molecule type" value="Genomic_DNA"/>
</dbReference>
<dbReference type="Proteomes" id="UP000222163">
    <property type="component" value="Unassembled WGS sequence"/>
</dbReference>